<organism evidence="4 5">
    <name type="scientific">Plantactinospora endophytica</name>
    <dbReference type="NCBI Taxonomy" id="673535"/>
    <lineage>
        <taxon>Bacteria</taxon>
        <taxon>Bacillati</taxon>
        <taxon>Actinomycetota</taxon>
        <taxon>Actinomycetes</taxon>
        <taxon>Micromonosporales</taxon>
        <taxon>Micromonosporaceae</taxon>
        <taxon>Plantactinospora</taxon>
    </lineage>
</organism>
<sequence>MMDLEKLPVVVIGAGPVGLAAAAHLTERGVTFVLLEAGPGPAASVREWKHVRLFTPWRYNIDTAARRLLAPTGWQEPDGDTLPTGRQLLTDYLAPLAALPDIAASLRLDSRVEAISRVGYDRIRTPGRESAPFRVRIVNRSGTTSEIAARAVVDASGTWRTPNHLGADGLPAYGERPGVRHLVTGLPDVLGVDRDRFAGRHTIVVGAGHSATTTLLALGELRTSSPATAVTWAIRGPSPTRAYGDTTDELPARGAIGARLRDLVEADAVQLVTDFFTHRLETSPTGIEVTGRNPDGVERHLVGDLVVNATGFRPDHHLAAELRLTLDSTLGCPRAIAPLIDPNEHFCGSVPAHGVDQLAHDEVGYYIAGVKSYGRAPTFLLATGYEQVRSVVAALAGDWAAARDLSRSPTAPGLASICAPAQPARAAQASPCAGPPQTPDAAETPTSARVTRA</sequence>
<feature type="region of interest" description="Disordered" evidence="2">
    <location>
        <begin position="426"/>
        <end position="453"/>
    </location>
</feature>
<proteinExistence type="predicted"/>
<name>A0ABQ4E7H0_9ACTN</name>
<dbReference type="Gene3D" id="3.50.50.60">
    <property type="entry name" value="FAD/NAD(P)-binding domain"/>
    <property type="match status" value="1"/>
</dbReference>
<dbReference type="Proteomes" id="UP000646749">
    <property type="component" value="Unassembled WGS sequence"/>
</dbReference>
<evidence type="ECO:0000259" key="3">
    <source>
        <dbReference type="Pfam" id="PF01266"/>
    </source>
</evidence>
<dbReference type="PANTHER" id="PTHR43539:SF78">
    <property type="entry name" value="FLAVIN-CONTAINING MONOOXYGENASE"/>
    <property type="match status" value="1"/>
</dbReference>
<dbReference type="RefSeq" id="WP_203869053.1">
    <property type="nucleotide sequence ID" value="NZ_BONW01000028.1"/>
</dbReference>
<feature type="domain" description="FAD dependent oxidoreductase" evidence="3">
    <location>
        <begin position="9"/>
        <end position="54"/>
    </location>
</feature>
<dbReference type="InterPro" id="IPR036188">
    <property type="entry name" value="FAD/NAD-bd_sf"/>
</dbReference>
<dbReference type="InterPro" id="IPR006076">
    <property type="entry name" value="FAD-dep_OxRdtase"/>
</dbReference>
<dbReference type="SUPFAM" id="SSF51905">
    <property type="entry name" value="FAD/NAD(P)-binding domain"/>
    <property type="match status" value="1"/>
</dbReference>
<evidence type="ECO:0000313" key="5">
    <source>
        <dbReference type="Proteomes" id="UP000646749"/>
    </source>
</evidence>
<evidence type="ECO:0000256" key="2">
    <source>
        <dbReference type="SAM" id="MobiDB-lite"/>
    </source>
</evidence>
<feature type="compositionally biased region" description="Polar residues" evidence="2">
    <location>
        <begin position="444"/>
        <end position="453"/>
    </location>
</feature>
<reference evidence="4 5" key="1">
    <citation type="submission" date="2021-01" db="EMBL/GenBank/DDBJ databases">
        <title>Whole genome shotgun sequence of Plantactinospora endophytica NBRC 110450.</title>
        <authorList>
            <person name="Komaki H."/>
            <person name="Tamura T."/>
        </authorList>
    </citation>
    <scope>NUCLEOTIDE SEQUENCE [LARGE SCALE GENOMIC DNA]</scope>
    <source>
        <strain evidence="4 5">NBRC 110450</strain>
    </source>
</reference>
<dbReference type="InterPro" id="IPR050982">
    <property type="entry name" value="Auxin_biosynth/cation_transpt"/>
</dbReference>
<keyword evidence="1" id="KW-0560">Oxidoreductase</keyword>
<dbReference type="PANTHER" id="PTHR43539">
    <property type="entry name" value="FLAVIN-BINDING MONOOXYGENASE-LIKE PROTEIN (AFU_ORTHOLOGUE AFUA_4G09220)"/>
    <property type="match status" value="1"/>
</dbReference>
<evidence type="ECO:0000256" key="1">
    <source>
        <dbReference type="ARBA" id="ARBA00023002"/>
    </source>
</evidence>
<evidence type="ECO:0000313" key="4">
    <source>
        <dbReference type="EMBL" id="GIG90657.1"/>
    </source>
</evidence>
<dbReference type="PRINTS" id="PR00368">
    <property type="entry name" value="FADPNR"/>
</dbReference>
<comment type="caution">
    <text evidence="4">The sequence shown here is derived from an EMBL/GenBank/DDBJ whole genome shotgun (WGS) entry which is preliminary data.</text>
</comment>
<dbReference type="EMBL" id="BONW01000028">
    <property type="protein sequence ID" value="GIG90657.1"/>
    <property type="molecule type" value="Genomic_DNA"/>
</dbReference>
<protein>
    <submittedName>
        <fullName evidence="4">Flavoprotein</fullName>
    </submittedName>
</protein>
<keyword evidence="5" id="KW-1185">Reference proteome</keyword>
<dbReference type="Pfam" id="PF01266">
    <property type="entry name" value="DAO"/>
    <property type="match status" value="1"/>
</dbReference>
<gene>
    <name evidence="4" type="ORF">Pen02_55930</name>
</gene>
<accession>A0ABQ4E7H0</accession>